<reference evidence="1" key="1">
    <citation type="submission" date="2018-02" db="EMBL/GenBank/DDBJ databases">
        <title>Rhizophora mucronata_Transcriptome.</title>
        <authorList>
            <person name="Meera S.P."/>
            <person name="Sreeshan A."/>
            <person name="Augustine A."/>
        </authorList>
    </citation>
    <scope>NUCLEOTIDE SEQUENCE</scope>
    <source>
        <tissue evidence="1">Leaf</tissue>
    </source>
</reference>
<protein>
    <submittedName>
        <fullName evidence="1">Uncharacterized protein</fullName>
    </submittedName>
</protein>
<name>A0A2P2PGS3_RHIMU</name>
<proteinExistence type="predicted"/>
<evidence type="ECO:0000313" key="1">
    <source>
        <dbReference type="EMBL" id="MBX53954.1"/>
    </source>
</evidence>
<accession>A0A2P2PGS3</accession>
<organism evidence="1">
    <name type="scientific">Rhizophora mucronata</name>
    <name type="common">Asiatic mangrove</name>
    <dbReference type="NCBI Taxonomy" id="61149"/>
    <lineage>
        <taxon>Eukaryota</taxon>
        <taxon>Viridiplantae</taxon>
        <taxon>Streptophyta</taxon>
        <taxon>Embryophyta</taxon>
        <taxon>Tracheophyta</taxon>
        <taxon>Spermatophyta</taxon>
        <taxon>Magnoliopsida</taxon>
        <taxon>eudicotyledons</taxon>
        <taxon>Gunneridae</taxon>
        <taxon>Pentapetalae</taxon>
        <taxon>rosids</taxon>
        <taxon>fabids</taxon>
        <taxon>Malpighiales</taxon>
        <taxon>Rhizophoraceae</taxon>
        <taxon>Rhizophora</taxon>
    </lineage>
</organism>
<dbReference type="EMBL" id="GGEC01073470">
    <property type="protein sequence ID" value="MBX53954.1"/>
    <property type="molecule type" value="Transcribed_RNA"/>
</dbReference>
<sequence length="12" mass="1356">MTPHGKNILTFP</sequence>